<feature type="transmembrane region" description="Helical" evidence="2">
    <location>
        <begin position="619"/>
        <end position="639"/>
    </location>
</feature>
<name>A0AAJ0B7V1_9PEZI</name>
<evidence type="ECO:0000256" key="2">
    <source>
        <dbReference type="SAM" id="Phobius"/>
    </source>
</evidence>
<dbReference type="EMBL" id="MU839843">
    <property type="protein sequence ID" value="KAK1751011.1"/>
    <property type="molecule type" value="Genomic_DNA"/>
</dbReference>
<evidence type="ECO:0000256" key="1">
    <source>
        <dbReference type="SAM" id="MobiDB-lite"/>
    </source>
</evidence>
<reference evidence="3" key="1">
    <citation type="submission" date="2023-06" db="EMBL/GenBank/DDBJ databases">
        <title>Genome-scale phylogeny and comparative genomics of the fungal order Sordariales.</title>
        <authorList>
            <consortium name="Lawrence Berkeley National Laboratory"/>
            <person name="Hensen N."/>
            <person name="Bonometti L."/>
            <person name="Westerberg I."/>
            <person name="Brannstrom I.O."/>
            <person name="Guillou S."/>
            <person name="Cros-Aarteil S."/>
            <person name="Calhoun S."/>
            <person name="Haridas S."/>
            <person name="Kuo A."/>
            <person name="Mondo S."/>
            <person name="Pangilinan J."/>
            <person name="Riley R."/>
            <person name="Labutti K."/>
            <person name="Andreopoulos B."/>
            <person name="Lipzen A."/>
            <person name="Chen C."/>
            <person name="Yanf M."/>
            <person name="Daum C."/>
            <person name="Ng V."/>
            <person name="Clum A."/>
            <person name="Steindorff A."/>
            <person name="Ohm R."/>
            <person name="Martin F."/>
            <person name="Silar P."/>
            <person name="Natvig D."/>
            <person name="Lalanne C."/>
            <person name="Gautier V."/>
            <person name="Ament-Velasquez S.L."/>
            <person name="Kruys A."/>
            <person name="Hutchinson M.I."/>
            <person name="Powell A.J."/>
            <person name="Barry K."/>
            <person name="Miller A.N."/>
            <person name="Grigoriev I.V."/>
            <person name="Debuchy R."/>
            <person name="Gladieux P."/>
            <person name="Thoren M.H."/>
            <person name="Johannesson H."/>
        </authorList>
    </citation>
    <scope>NUCLEOTIDE SEQUENCE</scope>
    <source>
        <strain evidence="3">PSN4</strain>
    </source>
</reference>
<accession>A0AAJ0B7V1</accession>
<feature type="compositionally biased region" description="Basic and acidic residues" evidence="1">
    <location>
        <begin position="233"/>
        <end position="248"/>
    </location>
</feature>
<dbReference type="Proteomes" id="UP001239445">
    <property type="component" value="Unassembled WGS sequence"/>
</dbReference>
<proteinExistence type="predicted"/>
<keyword evidence="4" id="KW-1185">Reference proteome</keyword>
<feature type="region of interest" description="Disordered" evidence="1">
    <location>
        <begin position="44"/>
        <end position="109"/>
    </location>
</feature>
<gene>
    <name evidence="3" type="ORF">QBC47DRAFT_83316</name>
</gene>
<comment type="caution">
    <text evidence="3">The sequence shown here is derived from an EMBL/GenBank/DDBJ whole genome shotgun (WGS) entry which is preliminary data.</text>
</comment>
<feature type="region of interest" description="Disordered" evidence="1">
    <location>
        <begin position="233"/>
        <end position="255"/>
    </location>
</feature>
<evidence type="ECO:0000313" key="3">
    <source>
        <dbReference type="EMBL" id="KAK1751011.1"/>
    </source>
</evidence>
<dbReference type="AlphaFoldDB" id="A0AAJ0B7V1"/>
<sequence>MSNAHPKPQSWPATFNHPREFNVANENQAYVSWVSWCQELNTVLPPHPNDDGNTSDSDVDSDSDSETTSDEEDEDAGEGDVTEDNGPCPAFQQRRQEESKPIDTAQHATAPVGRVCEVTRRLARCDDGNEINGELQQGSREIEGLDAVRVFMAQSKSSSIRDPEVPETIGLDAEVISFCEHAQKSTTQAHRKSKRIAIVDDRSDAMSNSSASTTKILTVGKLKYRLSIQRYADPKNETSTRSDRHSDAVTHTAHSPTSATRKIVYISGMDADGIQTLCETAPRSQRPALMNLFYGHVLSTLTPELSVMIESNGYRHFHFLFQAPFCVLREQSELFRDTRLRRDGRPLRHSQTLNCIRPQNNPRNRWRLYMAQTSVLFTGLSNRNFTVYGVADDYYESDCRDSVERYRQESKGARGPPSIWDPIEGTSALTTPAMRGGETWDARDYFLDSVRHWLKRITDEWRQNVQKMEKEDNERVDDESHQRYLSQDSSSWNQEMLDTIDIFTTYLSKTVREWEKFEKHGYEYFVNDEIESGTGTSRLRSRLEKLDHIRQKYAVLGGFLKDLCELRSKIKRRITVKNHQSTQQVGQLAVLALVIAPLSIAATLFNVPQPVLGIPWTKLAFTCVFFVISAIILMIYWLLCVQERWTGCLQDIAAFFAMLELPWNRIRQAAGPKGGTKTTKQSASLDSDGCGEGTGPVRESSPLTPAPIQMRKLLRKVRFVFHDPGSQDEGRDESPV</sequence>
<feature type="region of interest" description="Disordered" evidence="1">
    <location>
        <begin position="670"/>
        <end position="706"/>
    </location>
</feature>
<protein>
    <submittedName>
        <fullName evidence="3">Uncharacterized protein</fullName>
    </submittedName>
</protein>
<feature type="compositionally biased region" description="Polar residues" evidence="1">
    <location>
        <begin position="676"/>
        <end position="685"/>
    </location>
</feature>
<evidence type="ECO:0000313" key="4">
    <source>
        <dbReference type="Proteomes" id="UP001239445"/>
    </source>
</evidence>
<organism evidence="3 4">
    <name type="scientific">Echria macrotheca</name>
    <dbReference type="NCBI Taxonomy" id="438768"/>
    <lineage>
        <taxon>Eukaryota</taxon>
        <taxon>Fungi</taxon>
        <taxon>Dikarya</taxon>
        <taxon>Ascomycota</taxon>
        <taxon>Pezizomycotina</taxon>
        <taxon>Sordariomycetes</taxon>
        <taxon>Sordariomycetidae</taxon>
        <taxon>Sordariales</taxon>
        <taxon>Schizotheciaceae</taxon>
        <taxon>Echria</taxon>
    </lineage>
</organism>
<feature type="compositionally biased region" description="Acidic residues" evidence="1">
    <location>
        <begin position="57"/>
        <end position="83"/>
    </location>
</feature>
<keyword evidence="2" id="KW-0812">Transmembrane</keyword>
<keyword evidence="2" id="KW-0472">Membrane</keyword>
<feature type="transmembrane region" description="Helical" evidence="2">
    <location>
        <begin position="588"/>
        <end position="607"/>
    </location>
</feature>
<keyword evidence="2" id="KW-1133">Transmembrane helix</keyword>